<evidence type="ECO:0000313" key="3">
    <source>
        <dbReference type="EMBL" id="QSI78609.1"/>
    </source>
</evidence>
<dbReference type="SMART" id="SM00880">
    <property type="entry name" value="CHAD"/>
    <property type="match status" value="1"/>
</dbReference>
<dbReference type="PROSITE" id="PS51708">
    <property type="entry name" value="CHAD"/>
    <property type="match status" value="1"/>
</dbReference>
<organism evidence="3 4">
    <name type="scientific">Niveibacterium microcysteis</name>
    <dbReference type="NCBI Taxonomy" id="2811415"/>
    <lineage>
        <taxon>Bacteria</taxon>
        <taxon>Pseudomonadati</taxon>
        <taxon>Pseudomonadota</taxon>
        <taxon>Betaproteobacteria</taxon>
        <taxon>Rhodocyclales</taxon>
        <taxon>Rhodocyclaceae</taxon>
        <taxon>Niveibacterium</taxon>
    </lineage>
</organism>
<evidence type="ECO:0000256" key="1">
    <source>
        <dbReference type="SAM" id="SignalP"/>
    </source>
</evidence>
<dbReference type="InterPro" id="IPR038186">
    <property type="entry name" value="CHAD_dom_sf"/>
</dbReference>
<feature type="domain" description="CHAD" evidence="2">
    <location>
        <begin position="210"/>
        <end position="493"/>
    </location>
</feature>
<name>A0ABX7MA38_9RHOO</name>
<dbReference type="InterPro" id="IPR033469">
    <property type="entry name" value="CYTH-like_dom_sf"/>
</dbReference>
<dbReference type="Gene3D" id="2.40.320.10">
    <property type="entry name" value="Hypothetical Protein Pfu-838710-001"/>
    <property type="match status" value="1"/>
</dbReference>
<feature type="signal peptide" evidence="1">
    <location>
        <begin position="1"/>
        <end position="26"/>
    </location>
</feature>
<dbReference type="EMBL" id="CP071060">
    <property type="protein sequence ID" value="QSI78609.1"/>
    <property type="molecule type" value="Genomic_DNA"/>
</dbReference>
<dbReference type="InterPro" id="IPR007899">
    <property type="entry name" value="CHAD_dom"/>
</dbReference>
<dbReference type="InterPro" id="IPR023577">
    <property type="entry name" value="CYTH_domain"/>
</dbReference>
<sequence length="496" mass="54980">MNQRILKLTFPLDALSSVLASPALSAAQAPHKQVFCDEYFDTPDLALVRAGVELRVRHSGGGREALVRSHEPDIHAVMEHVEWAGGGVASETFEWITDEKTRQLLDTHQPRLQPLFRIAQQRELRVLRPRDEVEIEVVIDTGELRHESSCLPIAELSLRLRRGRFADLLTHAIALCDGLSFYPIGHSKSARGYALASPASIRPVRSSALKRPACNDVVGVFVGLATQLHCCWRTNLWGALGSSDPEFIHQFRVAIRRLRALIRLFKPVLPGGFVKRWVRLLRDVANTVGSARDLDVILDSIIRPAYQRRPEPAVAALIRQIEAARARTRRASHDALIAGSHGVLLLDFLHDLESLPSPPDPMPLGAFLGRRLDRMRARASSRLADAEQSGRADDLHRLRIALKNLRYGCDVMVVLFGTQAVRAYSQRLSALQDDLGYLNDLAVALELIAKWEQSSTVTQGARQAVALEHANRSETVALSAIRTAHDSLSEAAPWAV</sequence>
<dbReference type="SUPFAM" id="SSF55154">
    <property type="entry name" value="CYTH-like phosphatases"/>
    <property type="match status" value="1"/>
</dbReference>
<dbReference type="RefSeq" id="WP_206256004.1">
    <property type="nucleotide sequence ID" value="NZ_CP071060.1"/>
</dbReference>
<dbReference type="Proteomes" id="UP000663570">
    <property type="component" value="Chromosome"/>
</dbReference>
<gene>
    <name evidence="3" type="ORF">JY500_08395</name>
</gene>
<proteinExistence type="predicted"/>
<keyword evidence="1" id="KW-0732">Signal</keyword>
<reference evidence="3 4" key="1">
    <citation type="submission" date="2021-02" db="EMBL/GenBank/DDBJ databases">
        <title>Niveibacterium changnyeongensis HC41.</title>
        <authorList>
            <person name="Kang M."/>
        </authorList>
    </citation>
    <scope>NUCLEOTIDE SEQUENCE [LARGE SCALE GENOMIC DNA]</scope>
    <source>
        <strain evidence="3 4">HC41</strain>
    </source>
</reference>
<accession>A0ABX7MA38</accession>
<keyword evidence="4" id="KW-1185">Reference proteome</keyword>
<feature type="chain" id="PRO_5047545818" evidence="1">
    <location>
        <begin position="27"/>
        <end position="496"/>
    </location>
</feature>
<dbReference type="Gene3D" id="1.40.20.10">
    <property type="entry name" value="CHAD domain"/>
    <property type="match status" value="1"/>
</dbReference>
<evidence type="ECO:0000313" key="4">
    <source>
        <dbReference type="Proteomes" id="UP000663570"/>
    </source>
</evidence>
<dbReference type="PANTHER" id="PTHR39339">
    <property type="entry name" value="SLR1444 PROTEIN"/>
    <property type="match status" value="1"/>
</dbReference>
<protein>
    <submittedName>
        <fullName evidence="3">CHAD domain-containing protein</fullName>
    </submittedName>
</protein>
<dbReference type="Pfam" id="PF01928">
    <property type="entry name" value="CYTH"/>
    <property type="match status" value="1"/>
</dbReference>
<dbReference type="SMART" id="SM01118">
    <property type="entry name" value="CYTH"/>
    <property type="match status" value="1"/>
</dbReference>
<evidence type="ECO:0000259" key="2">
    <source>
        <dbReference type="PROSITE" id="PS51708"/>
    </source>
</evidence>
<dbReference type="Pfam" id="PF05235">
    <property type="entry name" value="CHAD"/>
    <property type="match status" value="1"/>
</dbReference>
<dbReference type="PANTHER" id="PTHR39339:SF1">
    <property type="entry name" value="CHAD DOMAIN-CONTAINING PROTEIN"/>
    <property type="match status" value="1"/>
</dbReference>